<sequence length="315" mass="35380">MRSCFAVFCPDFNSASQLREKTEASSIAGNRFHRVSNGIVDALKYQEDILEMGGVGKVYPEPLDLKVVEGIVDKVVLEKLCSSVIGTTVKPFNVDILTNILSEKGLVEFEVSQVVGNQFLPNFDREEMILQCLEWKWEWLSEIFVDLKRDEELHGRDFSIKRAKILTNHMEFIEELISLSCEGDYKGDHCLSSEYDSSNSESSFVEDSVIKLQKNNGVGVLEALEEIERVEDSEGVEHLLAGFSMPENHCPGEMLLNGGAGTKTGLQDRGGEEKERLSYQESKKFGKENTSLDVSRHSPSNSDISRNQRLKQSTK</sequence>
<accession>A0ABR2QQN3</accession>
<reference evidence="2 3" key="1">
    <citation type="journal article" date="2024" name="G3 (Bethesda)">
        <title>Genome assembly of Hibiscus sabdariffa L. provides insights into metabolisms of medicinal natural products.</title>
        <authorList>
            <person name="Kim T."/>
        </authorList>
    </citation>
    <scope>NUCLEOTIDE SEQUENCE [LARGE SCALE GENOMIC DNA]</scope>
    <source>
        <strain evidence="2">TK-2024</strain>
        <tissue evidence="2">Old leaves</tissue>
    </source>
</reference>
<feature type="compositionally biased region" description="Polar residues" evidence="1">
    <location>
        <begin position="288"/>
        <end position="307"/>
    </location>
</feature>
<dbReference type="EMBL" id="JBBPBN010000034">
    <property type="protein sequence ID" value="KAK9002973.1"/>
    <property type="molecule type" value="Genomic_DNA"/>
</dbReference>
<protein>
    <submittedName>
        <fullName evidence="2">Uncharacterized protein</fullName>
    </submittedName>
</protein>
<evidence type="ECO:0000313" key="2">
    <source>
        <dbReference type="EMBL" id="KAK9002973.1"/>
    </source>
</evidence>
<gene>
    <name evidence="2" type="ORF">V6N11_060547</name>
</gene>
<comment type="caution">
    <text evidence="2">The sequence shown here is derived from an EMBL/GenBank/DDBJ whole genome shotgun (WGS) entry which is preliminary data.</text>
</comment>
<evidence type="ECO:0000256" key="1">
    <source>
        <dbReference type="SAM" id="MobiDB-lite"/>
    </source>
</evidence>
<dbReference type="Proteomes" id="UP001396334">
    <property type="component" value="Unassembled WGS sequence"/>
</dbReference>
<evidence type="ECO:0000313" key="3">
    <source>
        <dbReference type="Proteomes" id="UP001396334"/>
    </source>
</evidence>
<keyword evidence="3" id="KW-1185">Reference proteome</keyword>
<name>A0ABR2QQN3_9ROSI</name>
<proteinExistence type="predicted"/>
<feature type="region of interest" description="Disordered" evidence="1">
    <location>
        <begin position="251"/>
        <end position="315"/>
    </location>
</feature>
<feature type="compositionally biased region" description="Basic and acidic residues" evidence="1">
    <location>
        <begin position="269"/>
        <end position="287"/>
    </location>
</feature>
<organism evidence="2 3">
    <name type="scientific">Hibiscus sabdariffa</name>
    <name type="common">roselle</name>
    <dbReference type="NCBI Taxonomy" id="183260"/>
    <lineage>
        <taxon>Eukaryota</taxon>
        <taxon>Viridiplantae</taxon>
        <taxon>Streptophyta</taxon>
        <taxon>Embryophyta</taxon>
        <taxon>Tracheophyta</taxon>
        <taxon>Spermatophyta</taxon>
        <taxon>Magnoliopsida</taxon>
        <taxon>eudicotyledons</taxon>
        <taxon>Gunneridae</taxon>
        <taxon>Pentapetalae</taxon>
        <taxon>rosids</taxon>
        <taxon>malvids</taxon>
        <taxon>Malvales</taxon>
        <taxon>Malvaceae</taxon>
        <taxon>Malvoideae</taxon>
        <taxon>Hibiscus</taxon>
    </lineage>
</organism>